<organism evidence="18 19">
    <name type="scientific">Hypsibius exemplaris</name>
    <name type="common">Freshwater tardigrade</name>
    <dbReference type="NCBI Taxonomy" id="2072580"/>
    <lineage>
        <taxon>Eukaryota</taxon>
        <taxon>Metazoa</taxon>
        <taxon>Ecdysozoa</taxon>
        <taxon>Tardigrada</taxon>
        <taxon>Eutardigrada</taxon>
        <taxon>Parachela</taxon>
        <taxon>Hypsibioidea</taxon>
        <taxon>Hypsibiidae</taxon>
        <taxon>Hypsibius</taxon>
    </lineage>
</organism>
<dbReference type="FunFam" id="1.20.5.4820:FF:000002">
    <property type="entry name" value="Myosin heavy chain 10"/>
    <property type="match status" value="1"/>
</dbReference>
<accession>A0A9X6NI36</accession>
<keyword evidence="11" id="KW-0514">Muscle protein</keyword>
<feature type="compositionally biased region" description="Low complexity" evidence="15">
    <location>
        <begin position="2003"/>
        <end position="2025"/>
    </location>
</feature>
<dbReference type="FunFam" id="3.40.850.10:FF:000101">
    <property type="entry name" value="Slow myosin heavy chain 2"/>
    <property type="match status" value="1"/>
</dbReference>
<dbReference type="Gene3D" id="1.10.10.820">
    <property type="match status" value="1"/>
</dbReference>
<dbReference type="FunFam" id="2.30.30.360:FF:000001">
    <property type="entry name" value="Myosin heavy chain"/>
    <property type="match status" value="1"/>
</dbReference>
<dbReference type="Gene3D" id="1.20.5.370">
    <property type="match status" value="4"/>
</dbReference>
<keyword evidence="6 14" id="KW-0067">ATP-binding</keyword>
<evidence type="ECO:0000256" key="6">
    <source>
        <dbReference type="ARBA" id="ARBA00022840"/>
    </source>
</evidence>
<feature type="region of interest" description="Disordered" evidence="15">
    <location>
        <begin position="1118"/>
        <end position="1158"/>
    </location>
</feature>
<evidence type="ECO:0000256" key="4">
    <source>
        <dbReference type="ARBA" id="ARBA00022490"/>
    </source>
</evidence>
<dbReference type="EMBL" id="MTYJ01000396">
    <property type="protein sequence ID" value="OWA54355.1"/>
    <property type="molecule type" value="Genomic_DNA"/>
</dbReference>
<keyword evidence="12 14" id="KW-0009">Actin-binding</keyword>
<feature type="region of interest" description="Disordered" evidence="15">
    <location>
        <begin position="1655"/>
        <end position="1685"/>
    </location>
</feature>
<dbReference type="FunFam" id="1.20.58.530:FF:000001">
    <property type="entry name" value="Myosin heavy chain"/>
    <property type="match status" value="1"/>
</dbReference>
<dbReference type="OrthoDB" id="6108017at2759"/>
<dbReference type="SUPFAM" id="SSF90257">
    <property type="entry name" value="Myosin rod fragments"/>
    <property type="match status" value="5"/>
</dbReference>
<dbReference type="CDD" id="cd01377">
    <property type="entry name" value="MYSc_class_II"/>
    <property type="match status" value="1"/>
</dbReference>
<sequence>MVKQGPPADAEERDPTPFLRPSLEMQRQDQSQPFDGKKSCWVPDEKEGFVPGEIKSTKGEQVTVSLKDGDKTLKKDQIQQMNPPKFEKCEDMSTLTYLNDASILHNLRQRYYKDFIYTYSGLFCVAINPYKWMPIYNKKAVAVFKGRRRAEVPPHVFAISDVAYSNMLMDRENQSMLITGESGAGKTENTKKVIGYFAEVAASLTSPGEAKLKFTGGFEQRLMVTYEVEASPDNHQISREIESQSRFNISIPFSSGESGAGKTENTKKVIGYFAEVAMSGTPADRGTKGSLEDQIVQANPVLEAFGNAKTTRNDNSSRFGKFIRIHFGTTGKLSGADIESYLLEKSRIVYQQPLERSYHIFYQIMSGGVPGLKEKLLLTEDITKYHFVAQGKTTVEGMDDAKEMKDTDYAFNVLGFAQEEKEQVYSLVSAVMNFGGMKFKQRPREEQAEPDGTEYAEKVGHLCGISPQQLLIAITKPKVKVGTEIVTKGQNQNQCTNAVSALAKALFNRLFLWLVIRVNVTLETKAKRQFFIGVLDIAGFEIFDSNGFEQICINFTNEKLQQFFNHHMFVLEQEEYKREGIEWEFIDFGLDLQACIELIEKPLGIFSILEEESMFPKATDDTFKEKLYNNHLGKAPNFSKPKIGQKGAEGAHFSIAHYAGSVPYNITGWLEKNKDPLNDNVVDLFKKAGNPLLCKVFADPEADAAAADAGSKGGKGKKGSGFQTVSALYREQLGKLMATLKATHPHFVRCIIPNEMKQPGVVDAHLVMHQLTCNGVLEGIRICRKGFPNRMVFSDFKQRYTILAASVIPKGFSDAKATSQKILDHIQLDTNEWRMGNTKVFFKAGILGHLEELRDERLSGILSMLQAHIRAYLTQLTYKKLREQRVALVVLQRNIKKYLQLRNWAWWKLYQKIKPLLNASKAEDEMKLKEEEMKKLKEEFEKETKLRKEYEDKNISLLKEKNDLFIRLQTESASIADVEEKANSLIKQKGELESQLRDAEAALADAEKGTNNVQSQKRKLEQDIQAQKKALEELELTLQKAEQDKSSKDHQIRNLNDEMARQDELIAKLNKEKKHLEEVGNKGAEDLQAEENKVNHLNKVKAKLEQTLDELEDSLEREKRLRGDVDKSKRKLEQDLKATQESVADLEKGKRELEQHLSKKDVELNSVNSKLEDEHGLVTKLQRQIKEHQGRLSEMEEELEGERQARQKVEKQRADLARELEEMADRAEEGTGMTGAQIEMNKKREAEMAKLRRDLEESNIQHETIVQSLRKKNADSVSELGDQVDQLNKVKAKLDKEKSQMKVELDDLQSTVDNAIKGKASSEKQAKALEAQVADLSARLDEATRNLNEFGSGKNRLSGENADLARQLEEAEAQISQLQKLKTNLSAQLEEAKRGQEDESREKQALSSKLRNLEQDFEHLRDNIEEEQEGKAEIQRALAKANSEAQQWRAKYEGEGLSRAEDLEEAKRKLQAKLVDAEEHVEAANGKVSSLEKVKQRLQGELEDLAIDVERANTLANGLEKKQKAFDKTIAEWKQKCDDLNAELDASQREARNYSTELFKMKAGNEEIHEQIEALRRENKNLTDEIKDIHDQMTEGGRSVHELSKSRKRLEVEKEELQGALEEAEAALENEEAKVLRAQLEVSQIRSEIDKRIQEKEEEFETTRKNHQRSLDSMQATLEAESRGRAEALRMKKKLESDINELEIALDHANKANAEAQKNVKKYQEQIKTLQTQVEEEQRARDDAREQMNSAERRANSLQSEVDELRNTLEQAERLRKQAENELNDANERLAELTATNTSLSGAKRKMEAELGGLHHDLDQMLNEVKGAEEKSKKAMADAARLADELRQEQEHAMHIEKNRKTLETQVKELQVRLDEAEGAAIKGGKRIIQKLEERTRELETELDAEQRRHAETTKNIRKHERRTKELQFQGEEDKKNYQRMQDLVDKLQQKIKVYKRQIEETEEVAGMNLGKYRKLQQELGESEERAEIAEQTLQKLRAKNRSGGSVAPSGPVGKSAPPSGASKAPPRRKVDADE</sequence>
<dbReference type="PANTHER" id="PTHR45615:SF27">
    <property type="entry name" value="MYOSIN HEAVY CHAIN, MUSCLE"/>
    <property type="match status" value="1"/>
</dbReference>
<dbReference type="FunFam" id="1.20.5.370:FF:000001">
    <property type="entry name" value="Myosin heavy chain"/>
    <property type="match status" value="1"/>
</dbReference>
<name>A0A9X6NI36_HYPEX</name>
<dbReference type="GO" id="GO:0005524">
    <property type="term" value="F:ATP binding"/>
    <property type="evidence" value="ECO:0007669"/>
    <property type="project" value="UniProtKB-UniRule"/>
</dbReference>
<feature type="region of interest" description="Actin-binding" evidence="14">
    <location>
        <begin position="733"/>
        <end position="755"/>
    </location>
</feature>
<dbReference type="GO" id="GO:0016460">
    <property type="term" value="C:myosin II complex"/>
    <property type="evidence" value="ECO:0007669"/>
    <property type="project" value="TreeGrafter"/>
</dbReference>
<keyword evidence="19" id="KW-1185">Reference proteome</keyword>
<dbReference type="SUPFAM" id="SSF52540">
    <property type="entry name" value="P-loop containing nucleoside triphosphate hydrolases"/>
    <property type="match status" value="2"/>
</dbReference>
<dbReference type="FunFam" id="1.20.5.340:FF:000050">
    <property type="entry name" value="Myosin heavy chain, muscle"/>
    <property type="match status" value="1"/>
</dbReference>
<evidence type="ECO:0000256" key="7">
    <source>
        <dbReference type="ARBA" id="ARBA00022860"/>
    </source>
</evidence>
<dbReference type="InterPro" id="IPR014751">
    <property type="entry name" value="XRCC4-like_C"/>
</dbReference>
<feature type="compositionally biased region" description="Basic and acidic residues" evidence="15">
    <location>
        <begin position="1390"/>
        <end position="1404"/>
    </location>
</feature>
<dbReference type="InterPro" id="IPR002928">
    <property type="entry name" value="Myosin_tail"/>
</dbReference>
<dbReference type="Gene3D" id="2.30.30.360">
    <property type="entry name" value="Myosin S1 fragment, N-terminal"/>
    <property type="match status" value="1"/>
</dbReference>
<keyword evidence="3" id="KW-0787">Thick filament</keyword>
<dbReference type="FunFam" id="1.20.5.340:FF:000025">
    <property type="entry name" value="Myosin heavy chain, isoform G"/>
    <property type="match status" value="1"/>
</dbReference>
<dbReference type="GO" id="GO:0006936">
    <property type="term" value="P:muscle contraction"/>
    <property type="evidence" value="ECO:0007669"/>
    <property type="project" value="UniProtKB-ARBA"/>
</dbReference>
<evidence type="ECO:0000259" key="16">
    <source>
        <dbReference type="PROSITE" id="PS51456"/>
    </source>
</evidence>
<evidence type="ECO:0000256" key="13">
    <source>
        <dbReference type="ARBA" id="ARBA00037488"/>
    </source>
</evidence>
<dbReference type="FunFam" id="1.20.5.370:FF:000008">
    <property type="entry name" value="Myosin heavy chain"/>
    <property type="match status" value="1"/>
</dbReference>
<feature type="region of interest" description="Disordered" evidence="15">
    <location>
        <begin position="1184"/>
        <end position="1213"/>
    </location>
</feature>
<dbReference type="GO" id="GO:0030239">
    <property type="term" value="P:myofibril assembly"/>
    <property type="evidence" value="ECO:0007669"/>
    <property type="project" value="UniProtKB-ARBA"/>
</dbReference>
<feature type="region of interest" description="Disordered" evidence="15">
    <location>
        <begin position="1996"/>
        <end position="2035"/>
    </location>
</feature>
<feature type="region of interest" description="Disordered" evidence="15">
    <location>
        <begin position="1733"/>
        <end position="1763"/>
    </location>
</feature>
<dbReference type="GO" id="GO:0051015">
    <property type="term" value="F:actin filament binding"/>
    <property type="evidence" value="ECO:0007669"/>
    <property type="project" value="InterPro"/>
</dbReference>
<dbReference type="FunFam" id="1.20.5.370:FF:000010">
    <property type="entry name" value="Myosin heavy chain, isoform G"/>
    <property type="match status" value="1"/>
</dbReference>
<feature type="compositionally biased region" description="Basic and acidic residues" evidence="15">
    <location>
        <begin position="1201"/>
        <end position="1213"/>
    </location>
</feature>
<dbReference type="PROSITE" id="PS51456">
    <property type="entry name" value="MYOSIN_MOTOR"/>
    <property type="match status" value="1"/>
</dbReference>
<evidence type="ECO:0000313" key="19">
    <source>
        <dbReference type="Proteomes" id="UP000192578"/>
    </source>
</evidence>
<dbReference type="PANTHER" id="PTHR45615">
    <property type="entry name" value="MYOSIN HEAVY CHAIN, NON-MUSCLE"/>
    <property type="match status" value="1"/>
</dbReference>
<feature type="compositionally biased region" description="Basic and acidic residues" evidence="15">
    <location>
        <begin position="1184"/>
        <end position="1194"/>
    </location>
</feature>
<dbReference type="Gene3D" id="1.20.120.720">
    <property type="entry name" value="Myosin VI head, motor domain, U50 subdomain"/>
    <property type="match status" value="1"/>
</dbReference>
<dbReference type="PROSITE" id="PS50096">
    <property type="entry name" value="IQ"/>
    <property type="match status" value="1"/>
</dbReference>
<feature type="region of interest" description="Disordered" evidence="15">
    <location>
        <begin position="1901"/>
        <end position="1938"/>
    </location>
</feature>
<keyword evidence="9 14" id="KW-0518">Myosin</keyword>
<feature type="compositionally biased region" description="Basic and acidic residues" evidence="15">
    <location>
        <begin position="1118"/>
        <end position="1138"/>
    </location>
</feature>
<dbReference type="SUPFAM" id="SSF57997">
    <property type="entry name" value="Tropomyosin"/>
    <property type="match status" value="1"/>
</dbReference>
<dbReference type="SMART" id="SM00242">
    <property type="entry name" value="MYSc"/>
    <property type="match status" value="1"/>
</dbReference>
<evidence type="ECO:0000256" key="15">
    <source>
        <dbReference type="SAM" id="MobiDB-lite"/>
    </source>
</evidence>
<dbReference type="GO" id="GO:0031033">
    <property type="term" value="P:myosin filament organization"/>
    <property type="evidence" value="ECO:0007669"/>
    <property type="project" value="UniProtKB-ARBA"/>
</dbReference>
<dbReference type="Gene3D" id="1.20.5.4820">
    <property type="match status" value="1"/>
</dbReference>
<feature type="domain" description="Myosin motor" evidence="16">
    <location>
        <begin position="87"/>
        <end position="855"/>
    </location>
</feature>
<evidence type="ECO:0000256" key="1">
    <source>
        <dbReference type="ARBA" id="ARBA00004657"/>
    </source>
</evidence>
<dbReference type="Pfam" id="PF01576">
    <property type="entry name" value="Myosin_tail_1"/>
    <property type="match status" value="1"/>
</dbReference>
<evidence type="ECO:0000259" key="17">
    <source>
        <dbReference type="PROSITE" id="PS51844"/>
    </source>
</evidence>
<dbReference type="GO" id="GO:0000146">
    <property type="term" value="F:microfilament motor activity"/>
    <property type="evidence" value="ECO:0007669"/>
    <property type="project" value="TreeGrafter"/>
</dbReference>
<feature type="region of interest" description="Disordered" evidence="15">
    <location>
        <begin position="1"/>
        <end position="42"/>
    </location>
</feature>
<comment type="caution">
    <text evidence="18">The sequence shown here is derived from an EMBL/GenBank/DDBJ whole genome shotgun (WGS) entry which is preliminary data.</text>
</comment>
<dbReference type="InterPro" id="IPR008989">
    <property type="entry name" value="Myosin_S1_N"/>
</dbReference>
<comment type="function">
    <text evidence="13">Muscle contraction.</text>
</comment>
<dbReference type="InterPro" id="IPR001609">
    <property type="entry name" value="Myosin_head_motor_dom-like"/>
</dbReference>
<comment type="similarity">
    <text evidence="2 14">Belongs to the TRAFAC class myosin-kinesin ATPase superfamily. Myosin family.</text>
</comment>
<feature type="region of interest" description="Disordered" evidence="15">
    <location>
        <begin position="1387"/>
        <end position="1411"/>
    </location>
</feature>
<proteinExistence type="inferred from homology"/>
<dbReference type="Gene3D" id="1.20.5.340">
    <property type="match status" value="5"/>
</dbReference>
<dbReference type="Pfam" id="PF02736">
    <property type="entry name" value="Myosin_N"/>
    <property type="match status" value="1"/>
</dbReference>
<feature type="compositionally biased region" description="Basic and acidic residues" evidence="15">
    <location>
        <begin position="1901"/>
        <end position="1915"/>
    </location>
</feature>
<dbReference type="GO" id="GO:0040011">
    <property type="term" value="P:locomotion"/>
    <property type="evidence" value="ECO:0007669"/>
    <property type="project" value="UniProtKB-ARBA"/>
</dbReference>
<dbReference type="FunFam" id="1.20.5.340:FF:000036">
    <property type="entry name" value="Myosin heavy chain"/>
    <property type="match status" value="1"/>
</dbReference>
<dbReference type="GO" id="GO:0005516">
    <property type="term" value="F:calmodulin binding"/>
    <property type="evidence" value="ECO:0007669"/>
    <property type="project" value="UniProtKB-KW"/>
</dbReference>
<dbReference type="InterPro" id="IPR036961">
    <property type="entry name" value="Kinesin_motor_dom_sf"/>
</dbReference>
<dbReference type="GO" id="GO:0032982">
    <property type="term" value="C:myosin filament"/>
    <property type="evidence" value="ECO:0007669"/>
    <property type="project" value="UniProtKB-KW"/>
</dbReference>
<evidence type="ECO:0000256" key="3">
    <source>
        <dbReference type="ARBA" id="ARBA00022433"/>
    </source>
</evidence>
<feature type="compositionally biased region" description="Basic and acidic residues" evidence="15">
    <location>
        <begin position="1778"/>
        <end position="1791"/>
    </location>
</feature>
<evidence type="ECO:0000256" key="2">
    <source>
        <dbReference type="ARBA" id="ARBA00008314"/>
    </source>
</evidence>
<feature type="compositionally biased region" description="Basic and acidic residues" evidence="15">
    <location>
        <begin position="1736"/>
        <end position="1755"/>
    </location>
</feature>
<keyword evidence="4" id="KW-0963">Cytoplasm</keyword>
<dbReference type="Proteomes" id="UP000192578">
    <property type="component" value="Unassembled WGS sequence"/>
</dbReference>
<gene>
    <name evidence="18" type="ORF">BV898_18762</name>
</gene>
<dbReference type="FunFam" id="1.10.10.820:FF:000001">
    <property type="entry name" value="Myosin heavy chain"/>
    <property type="match status" value="1"/>
</dbReference>
<evidence type="ECO:0000313" key="18">
    <source>
        <dbReference type="EMBL" id="OWA54355.1"/>
    </source>
</evidence>
<keyword evidence="10 14" id="KW-0505">Motor protein</keyword>
<evidence type="ECO:0000256" key="12">
    <source>
        <dbReference type="ARBA" id="ARBA00023203"/>
    </source>
</evidence>
<dbReference type="InterPro" id="IPR027417">
    <property type="entry name" value="P-loop_NTPase"/>
</dbReference>
<feature type="binding site" evidence="14">
    <location>
        <begin position="180"/>
        <end position="187"/>
    </location>
    <ligand>
        <name>ATP</name>
        <dbReference type="ChEBI" id="CHEBI:30616"/>
    </ligand>
</feature>
<dbReference type="GO" id="GO:0031672">
    <property type="term" value="C:A band"/>
    <property type="evidence" value="ECO:0007669"/>
    <property type="project" value="UniProtKB-ARBA"/>
</dbReference>
<evidence type="ECO:0000256" key="8">
    <source>
        <dbReference type="ARBA" id="ARBA00023054"/>
    </source>
</evidence>
<protein>
    <submittedName>
        <fullName evidence="18">Myosin heavy chain, muscle</fullName>
    </submittedName>
</protein>
<dbReference type="FunFam" id="1.20.5.370:FF:000009">
    <property type="entry name" value="Myosin heavy chain, isoform G"/>
    <property type="match status" value="1"/>
</dbReference>
<dbReference type="FunFam" id="1.20.120.720:FF:000001">
    <property type="entry name" value="Myosin heavy chain, muscle"/>
    <property type="match status" value="1"/>
</dbReference>
<dbReference type="FunFam" id="1.20.5.340:FF:000021">
    <property type="entry name" value="Myosin heavy chain, isoform G"/>
    <property type="match status" value="1"/>
</dbReference>
<evidence type="ECO:0000256" key="10">
    <source>
        <dbReference type="ARBA" id="ARBA00023175"/>
    </source>
</evidence>
<dbReference type="GO" id="GO:0008307">
    <property type="term" value="F:structural constituent of muscle"/>
    <property type="evidence" value="ECO:0007669"/>
    <property type="project" value="UniProtKB-ARBA"/>
</dbReference>
<keyword evidence="7" id="KW-0112">Calmodulin-binding</keyword>
<dbReference type="Gene3D" id="3.40.850.10">
    <property type="entry name" value="Kinesin motor domain"/>
    <property type="match status" value="2"/>
</dbReference>
<feature type="compositionally biased region" description="Basic and acidic residues" evidence="15">
    <location>
        <begin position="1145"/>
        <end position="1158"/>
    </location>
</feature>
<dbReference type="PROSITE" id="PS51844">
    <property type="entry name" value="SH3_LIKE"/>
    <property type="match status" value="1"/>
</dbReference>
<dbReference type="InterPro" id="IPR004009">
    <property type="entry name" value="SH3_Myosin"/>
</dbReference>
<evidence type="ECO:0000256" key="9">
    <source>
        <dbReference type="ARBA" id="ARBA00023123"/>
    </source>
</evidence>
<dbReference type="GO" id="GO:0060972">
    <property type="term" value="P:left/right pattern formation"/>
    <property type="evidence" value="ECO:0007669"/>
    <property type="project" value="UniProtKB-ARBA"/>
</dbReference>
<evidence type="ECO:0000256" key="5">
    <source>
        <dbReference type="ARBA" id="ARBA00022741"/>
    </source>
</evidence>
<feature type="region of interest" description="Disordered" evidence="15">
    <location>
        <begin position="1778"/>
        <end position="1803"/>
    </location>
</feature>
<reference evidence="19" key="1">
    <citation type="submission" date="2017-01" db="EMBL/GenBank/DDBJ databases">
        <title>Comparative genomics of anhydrobiosis in the tardigrade Hypsibius dujardini.</title>
        <authorList>
            <person name="Yoshida Y."/>
            <person name="Koutsovoulos G."/>
            <person name="Laetsch D."/>
            <person name="Stevens L."/>
            <person name="Kumar S."/>
            <person name="Horikawa D."/>
            <person name="Ishino K."/>
            <person name="Komine S."/>
            <person name="Tomita M."/>
            <person name="Blaxter M."/>
            <person name="Arakawa K."/>
        </authorList>
    </citation>
    <scope>NUCLEOTIDE SEQUENCE [LARGE SCALE GENOMIC DNA]</scope>
    <source>
        <strain evidence="19">Z151</strain>
    </source>
</reference>
<evidence type="ECO:0000256" key="11">
    <source>
        <dbReference type="ARBA" id="ARBA00023179"/>
    </source>
</evidence>
<dbReference type="Gene3D" id="1.20.58.530">
    <property type="match status" value="1"/>
</dbReference>
<dbReference type="PRINTS" id="PR00193">
    <property type="entry name" value="MYOSINHEAVY"/>
</dbReference>
<keyword evidence="8" id="KW-0175">Coiled coil</keyword>
<comment type="subcellular location">
    <subcellularLocation>
        <location evidence="1">Cytoplasm</location>
        <location evidence="1">Myofibril</location>
    </subcellularLocation>
</comment>
<dbReference type="Pfam" id="PF00063">
    <property type="entry name" value="Myosin_head"/>
    <property type="match status" value="2"/>
</dbReference>
<keyword evidence="5 14" id="KW-0547">Nucleotide-binding</keyword>
<evidence type="ECO:0000256" key="14">
    <source>
        <dbReference type="PROSITE-ProRule" id="PRU00782"/>
    </source>
</evidence>
<feature type="domain" description="Myosin N-terminal SH3-like" evidence="17">
    <location>
        <begin position="35"/>
        <end position="83"/>
    </location>
</feature>